<feature type="domain" description="TF-B3" evidence="8">
    <location>
        <begin position="595"/>
        <end position="691"/>
    </location>
</feature>
<dbReference type="GO" id="GO:0003677">
    <property type="term" value="F:DNA binding"/>
    <property type="evidence" value="ECO:0007669"/>
    <property type="project" value="UniProtKB-KW"/>
</dbReference>
<feature type="region of interest" description="Disordered" evidence="7">
    <location>
        <begin position="791"/>
        <end position="821"/>
    </location>
</feature>
<gene>
    <name evidence="9" type="ORF">Bca52824_094922</name>
</gene>
<feature type="compositionally biased region" description="Basic and acidic residues" evidence="7">
    <location>
        <begin position="812"/>
        <end position="821"/>
    </location>
</feature>
<evidence type="ECO:0000313" key="10">
    <source>
        <dbReference type="Proteomes" id="UP000886595"/>
    </source>
</evidence>
<name>A0A8X7TIQ8_BRACI</name>
<dbReference type="Gene3D" id="2.40.330.10">
    <property type="entry name" value="DNA-binding pseudobarrel domain"/>
    <property type="match status" value="5"/>
</dbReference>
<keyword evidence="6" id="KW-0175">Coiled coil</keyword>
<dbReference type="InterPro" id="IPR003340">
    <property type="entry name" value="B3_DNA-bd"/>
</dbReference>
<dbReference type="GO" id="GO:0005634">
    <property type="term" value="C:nucleus"/>
    <property type="evidence" value="ECO:0007669"/>
    <property type="project" value="UniProtKB-SubCell"/>
</dbReference>
<accession>A0A8X7TIQ8</accession>
<evidence type="ECO:0000256" key="2">
    <source>
        <dbReference type="ARBA" id="ARBA00023015"/>
    </source>
</evidence>
<dbReference type="CDD" id="cd10017">
    <property type="entry name" value="B3_DNA"/>
    <property type="match status" value="4"/>
</dbReference>
<organism evidence="9 10">
    <name type="scientific">Brassica carinata</name>
    <name type="common">Ethiopian mustard</name>
    <name type="synonym">Abyssinian cabbage</name>
    <dbReference type="NCBI Taxonomy" id="52824"/>
    <lineage>
        <taxon>Eukaryota</taxon>
        <taxon>Viridiplantae</taxon>
        <taxon>Streptophyta</taxon>
        <taxon>Embryophyta</taxon>
        <taxon>Tracheophyta</taxon>
        <taxon>Spermatophyta</taxon>
        <taxon>Magnoliopsida</taxon>
        <taxon>eudicotyledons</taxon>
        <taxon>Gunneridae</taxon>
        <taxon>Pentapetalae</taxon>
        <taxon>rosids</taxon>
        <taxon>malvids</taxon>
        <taxon>Brassicales</taxon>
        <taxon>Brassicaceae</taxon>
        <taxon>Brassiceae</taxon>
        <taxon>Brassica</taxon>
    </lineage>
</organism>
<feature type="region of interest" description="Disordered" evidence="7">
    <location>
        <begin position="103"/>
        <end position="128"/>
    </location>
</feature>
<keyword evidence="10" id="KW-1185">Reference proteome</keyword>
<evidence type="ECO:0000256" key="3">
    <source>
        <dbReference type="ARBA" id="ARBA00023125"/>
    </source>
</evidence>
<dbReference type="InterPro" id="IPR015300">
    <property type="entry name" value="DNA-bd_pseudobarrel_sf"/>
</dbReference>
<keyword evidence="5" id="KW-0539">Nucleus</keyword>
<reference evidence="9 10" key="1">
    <citation type="submission" date="2020-02" db="EMBL/GenBank/DDBJ databases">
        <authorList>
            <person name="Ma Q."/>
            <person name="Huang Y."/>
            <person name="Song X."/>
            <person name="Pei D."/>
        </authorList>
    </citation>
    <scope>NUCLEOTIDE SEQUENCE [LARGE SCALE GENOMIC DNA]</scope>
    <source>
        <strain evidence="9">Sxm20200214</strain>
        <tissue evidence="9">Leaf</tissue>
    </source>
</reference>
<dbReference type="PROSITE" id="PS50863">
    <property type="entry name" value="B3"/>
    <property type="match status" value="5"/>
</dbReference>
<dbReference type="SUPFAM" id="SSF101936">
    <property type="entry name" value="DNA-binding pseudobarrel domain"/>
    <property type="match status" value="5"/>
</dbReference>
<evidence type="ECO:0000259" key="8">
    <source>
        <dbReference type="PROSITE" id="PS50863"/>
    </source>
</evidence>
<comment type="subcellular location">
    <subcellularLocation>
        <location evidence="1">Nucleus</location>
    </subcellularLocation>
</comment>
<dbReference type="Pfam" id="PF02362">
    <property type="entry name" value="B3"/>
    <property type="match status" value="5"/>
</dbReference>
<dbReference type="SMART" id="SM01019">
    <property type="entry name" value="B3"/>
    <property type="match status" value="5"/>
</dbReference>
<evidence type="ECO:0000256" key="1">
    <source>
        <dbReference type="ARBA" id="ARBA00004123"/>
    </source>
</evidence>
<dbReference type="OrthoDB" id="660291at2759"/>
<feature type="compositionally biased region" description="Basic and acidic residues" evidence="7">
    <location>
        <begin position="380"/>
        <end position="389"/>
    </location>
</feature>
<evidence type="ECO:0000256" key="7">
    <source>
        <dbReference type="SAM" id="MobiDB-lite"/>
    </source>
</evidence>
<dbReference type="EMBL" id="JAAMPC010000242">
    <property type="protein sequence ID" value="KAG2243224.1"/>
    <property type="molecule type" value="Genomic_DNA"/>
</dbReference>
<feature type="coiled-coil region" evidence="6">
    <location>
        <begin position="843"/>
        <end position="870"/>
    </location>
</feature>
<evidence type="ECO:0000256" key="5">
    <source>
        <dbReference type="ARBA" id="ARBA00023242"/>
    </source>
</evidence>
<protein>
    <recommendedName>
        <fullName evidence="8">TF-B3 domain-containing protein</fullName>
    </recommendedName>
</protein>
<proteinExistence type="predicted"/>
<keyword evidence="2" id="KW-0805">Transcription regulation</keyword>
<dbReference type="Proteomes" id="UP000886595">
    <property type="component" value="Unassembled WGS sequence"/>
</dbReference>
<evidence type="ECO:0000256" key="4">
    <source>
        <dbReference type="ARBA" id="ARBA00023163"/>
    </source>
</evidence>
<dbReference type="PANTHER" id="PTHR31674:SF18">
    <property type="entry name" value="B3 DOMAIN-CONTAINING PROTEIN REM4-RELATED"/>
    <property type="match status" value="1"/>
</dbReference>
<dbReference type="InterPro" id="IPR039218">
    <property type="entry name" value="REM_fam"/>
</dbReference>
<feature type="domain" description="TF-B3" evidence="8">
    <location>
        <begin position="261"/>
        <end position="357"/>
    </location>
</feature>
<feature type="domain" description="TF-B3" evidence="8">
    <location>
        <begin position="11"/>
        <end position="104"/>
    </location>
</feature>
<feature type="domain" description="TF-B3" evidence="8">
    <location>
        <begin position="133"/>
        <end position="229"/>
    </location>
</feature>
<evidence type="ECO:0000256" key="6">
    <source>
        <dbReference type="SAM" id="Coils"/>
    </source>
</evidence>
<comment type="caution">
    <text evidence="9">The sequence shown here is derived from an EMBL/GenBank/DDBJ whole genome shotgun (WGS) entry which is preliminary data.</text>
</comment>
<dbReference type="AlphaFoldDB" id="A0A8X7TIQ8"/>
<evidence type="ECO:0000313" key="9">
    <source>
        <dbReference type="EMBL" id="KAG2243224.1"/>
    </source>
</evidence>
<keyword evidence="3" id="KW-0238">DNA-binding</keyword>
<feature type="region of interest" description="Disordered" evidence="7">
    <location>
        <begin position="364"/>
        <end position="426"/>
    </location>
</feature>
<dbReference type="PANTHER" id="PTHR31674">
    <property type="entry name" value="B3 DOMAIN-CONTAINING PROTEIN REM-LIKE 3-RELATED"/>
    <property type="match status" value="1"/>
</dbReference>
<feature type="domain" description="TF-B3" evidence="8">
    <location>
        <begin position="477"/>
        <end position="552"/>
    </location>
</feature>
<sequence>MVDPVMVSSNNKPIFFIDLSGQNSIPMIPDSFISNHLKGNTQSTKLKLTSDVSDRSWEVELDDGQRFARGWKYFSVHHGVRNDDVLSFRHDGDMVFHVTPFGHSTSEEELSPNKTSSKKRAITETESSSENSYLVAHVTSSNLSRNHMGLTNKFARSNGLNNRQCEIDLLNEDGKSWTLDLRHNKTTGQTYMCRGWTGFCQGNGIKAGSSCRFRFVQSGTKPVLQLCPNNTSTVLHVPETKGDEIESEDGSEAAQMKQNRSVEIEFKPHMLRTGQLRLPALFSRENEINEAGEVTIVNRDGVEWKLHLVRVKGRGQFYIKGFKDCFVANGIKKVGDSFTLDIIRGGTNPILKICSKIKEASLDGNQTTRRREPNMIQAPRAEEEMETRVQKKARVSSAEGGSSRRTRVSNKLSAGPADLQRKKPLEPCSISDQVSKVRQSVVHALTDGKRFWESANSSTLITSRAEDIKIRIWDNGIVPDAFLATHLEEGKNESTTLTLTSDACDRTWRVKLNGRKFADGWEDFSAAHCLRDDDVLVFRDDGHMIFHVTPSGRRFFQIHYISSSSDDDDGYDETWDKVSDLRTRLKTESSSSKSSCVLGVTSSNLRLNRVSLAKSFRIANGLHKTWCEIDVMNQSGKSWVMGLRHNKGTSQDFIRGGWTSFCRENELKTGSFYRFELVRTGTRPALKLCSDINTPQRNCSKAKVSAKPSKFMKVTLKPYMLKVKKTCEFSTSLESSKLFCEGERDQERRNGNSGGQKWRNVAVPCSFCKCTWRGLSGNRAKTMVKTETRFQKKAKVSAQGGPSRRTQASHKSTVDPESLQRKQPLETVTHRVRQSIVNVLADVRRFRSELEIEEQKLEAVLEEIDVLGEKVSEINKFFK</sequence>
<keyword evidence="4" id="KW-0804">Transcription</keyword>